<accession>A0AAV4VNL7</accession>
<protein>
    <submittedName>
        <fullName evidence="1">Uncharacterized protein</fullName>
    </submittedName>
</protein>
<keyword evidence="2" id="KW-1185">Reference proteome</keyword>
<sequence>MVPVPSSSKSFQLRDIIKKKSPNFILHLKRNPPISFRNSNAIIEAFSYGLSFSSVPTPEGGDREERSASQTFRPSWGLHETCFRHFHKINEKGTYVEKGTGSRAWLPKSNKNYYYMHVAGKMVLFNLWPVAMRVKTCNSIFIKLKRFTLCYSVERRNSNAIIEAFTYGPVPIPEGGDREERSVSQDIPTLRGVHGTCFRHFHEINEKGTHVEKGTGSRAW</sequence>
<dbReference type="Proteomes" id="UP001054837">
    <property type="component" value="Unassembled WGS sequence"/>
</dbReference>
<gene>
    <name evidence="1" type="ORF">CDAR_47951</name>
</gene>
<name>A0AAV4VNL7_9ARAC</name>
<dbReference type="EMBL" id="BPLQ01013417">
    <property type="protein sequence ID" value="GIY71962.1"/>
    <property type="molecule type" value="Genomic_DNA"/>
</dbReference>
<proteinExistence type="predicted"/>
<comment type="caution">
    <text evidence="1">The sequence shown here is derived from an EMBL/GenBank/DDBJ whole genome shotgun (WGS) entry which is preliminary data.</text>
</comment>
<evidence type="ECO:0000313" key="1">
    <source>
        <dbReference type="EMBL" id="GIY71962.1"/>
    </source>
</evidence>
<reference evidence="1 2" key="1">
    <citation type="submission" date="2021-06" db="EMBL/GenBank/DDBJ databases">
        <title>Caerostris darwini draft genome.</title>
        <authorList>
            <person name="Kono N."/>
            <person name="Arakawa K."/>
        </authorList>
    </citation>
    <scope>NUCLEOTIDE SEQUENCE [LARGE SCALE GENOMIC DNA]</scope>
</reference>
<organism evidence="1 2">
    <name type="scientific">Caerostris darwini</name>
    <dbReference type="NCBI Taxonomy" id="1538125"/>
    <lineage>
        <taxon>Eukaryota</taxon>
        <taxon>Metazoa</taxon>
        <taxon>Ecdysozoa</taxon>
        <taxon>Arthropoda</taxon>
        <taxon>Chelicerata</taxon>
        <taxon>Arachnida</taxon>
        <taxon>Araneae</taxon>
        <taxon>Araneomorphae</taxon>
        <taxon>Entelegynae</taxon>
        <taxon>Araneoidea</taxon>
        <taxon>Araneidae</taxon>
        <taxon>Caerostris</taxon>
    </lineage>
</organism>
<evidence type="ECO:0000313" key="2">
    <source>
        <dbReference type="Proteomes" id="UP001054837"/>
    </source>
</evidence>
<dbReference type="AlphaFoldDB" id="A0AAV4VNL7"/>